<gene>
    <name evidence="1" type="ORF">QSP1433_LOCUS10028</name>
</gene>
<dbReference type="InterPro" id="IPR029063">
    <property type="entry name" value="SAM-dependent_MTases_sf"/>
</dbReference>
<evidence type="ECO:0000313" key="1">
    <source>
        <dbReference type="EMBL" id="CAD9688831.1"/>
    </source>
</evidence>
<proteinExistence type="predicted"/>
<name>A0A7S2WHW4_9STRA</name>
<dbReference type="PANTHER" id="PTHR14614">
    <property type="entry name" value="HEPATOCELLULAR CARCINOMA-ASSOCIATED ANTIGEN"/>
    <property type="match status" value="1"/>
</dbReference>
<dbReference type="PANTHER" id="PTHR14614:SF163">
    <property type="entry name" value="METHYLTRANSFERASE SMALL DOMAIN-CONTAINING PROTEIN"/>
    <property type="match status" value="1"/>
</dbReference>
<dbReference type="Gene3D" id="3.40.50.150">
    <property type="entry name" value="Vaccinia Virus protein VP39"/>
    <property type="match status" value="1"/>
</dbReference>
<dbReference type="SUPFAM" id="SSF53335">
    <property type="entry name" value="S-adenosyl-L-methionine-dependent methyltransferases"/>
    <property type="match status" value="1"/>
</dbReference>
<dbReference type="AlphaFoldDB" id="A0A7S2WHW4"/>
<accession>A0A7S2WHW4</accession>
<reference evidence="1" key="1">
    <citation type="submission" date="2021-01" db="EMBL/GenBank/DDBJ databases">
        <authorList>
            <person name="Corre E."/>
            <person name="Pelletier E."/>
            <person name="Niang G."/>
            <person name="Scheremetjew M."/>
            <person name="Finn R."/>
            <person name="Kale V."/>
            <person name="Holt S."/>
            <person name="Cochrane G."/>
            <person name="Meng A."/>
            <person name="Brown T."/>
            <person name="Cohen L."/>
        </authorList>
    </citation>
    <scope>NUCLEOTIDE SEQUENCE</scope>
    <source>
        <strain evidence="1">NY070348D</strain>
    </source>
</reference>
<dbReference type="Pfam" id="PF10294">
    <property type="entry name" value="Methyltransf_16"/>
    <property type="match status" value="1"/>
</dbReference>
<protein>
    <submittedName>
        <fullName evidence="1">Uncharacterized protein</fullName>
    </submittedName>
</protein>
<sequence>MDLVRTSEERSDSEDSEDSFVAAFSGMSSDFFQDTARAEEKRKQALAKRESLLKRTWAISPLLERVKYMVNTPSEGLKVVNLQQTQGLQQMIVWDCAVVLSRYIENNPELIAGKCVIELGCGIGLPGIVCGTLGASRVALTERPLAIESIRKQISLNNDLWRNGVVQGTALEWSEDNIDVYKQLGAFDVVLCSDLIYAGDSSTTKCLVQSINQLVRGPDSIVISCYESRAVGLRGTSKKTSSQEQQQVFDDHMRSIGFNIVNRVPEADMDGMINDESIVIFIYSRQGRLQ</sequence>
<dbReference type="InterPro" id="IPR019410">
    <property type="entry name" value="Methyltransf_16"/>
</dbReference>
<organism evidence="1">
    <name type="scientific">Mucochytrium quahogii</name>
    <dbReference type="NCBI Taxonomy" id="96639"/>
    <lineage>
        <taxon>Eukaryota</taxon>
        <taxon>Sar</taxon>
        <taxon>Stramenopiles</taxon>
        <taxon>Bigyra</taxon>
        <taxon>Labyrinthulomycetes</taxon>
        <taxon>Thraustochytrida</taxon>
        <taxon>Thraustochytriidae</taxon>
        <taxon>Mucochytrium</taxon>
    </lineage>
</organism>
<dbReference type="EMBL" id="HBHK01015981">
    <property type="protein sequence ID" value="CAD9688831.1"/>
    <property type="molecule type" value="Transcribed_RNA"/>
</dbReference>